<evidence type="ECO:0000256" key="2">
    <source>
        <dbReference type="ARBA" id="ARBA00023015"/>
    </source>
</evidence>
<dbReference type="SUPFAM" id="SSF46785">
    <property type="entry name" value="Winged helix' DNA-binding domain"/>
    <property type="match status" value="2"/>
</dbReference>
<keyword evidence="7" id="KW-1185">Reference proteome</keyword>
<organism evidence="6 7">
    <name type="scientific">Halodurantibacterium flavum</name>
    <dbReference type="NCBI Taxonomy" id="1382802"/>
    <lineage>
        <taxon>Bacteria</taxon>
        <taxon>Pseudomonadati</taxon>
        <taxon>Pseudomonadota</taxon>
        <taxon>Alphaproteobacteria</taxon>
        <taxon>Rhodobacterales</taxon>
        <taxon>Paracoccaceae</taxon>
        <taxon>Halodurantibacterium</taxon>
    </lineage>
</organism>
<dbReference type="Pfam" id="PF00126">
    <property type="entry name" value="HTH_1"/>
    <property type="match status" value="2"/>
</dbReference>
<feature type="domain" description="HTH lysR-type" evidence="5">
    <location>
        <begin position="117"/>
        <end position="174"/>
    </location>
</feature>
<accession>A0ABW4S3W4</accession>
<gene>
    <name evidence="6" type="ORF">ACFSGJ_04685</name>
</gene>
<evidence type="ECO:0000259" key="5">
    <source>
        <dbReference type="PROSITE" id="PS50931"/>
    </source>
</evidence>
<dbReference type="InterPro" id="IPR036388">
    <property type="entry name" value="WH-like_DNA-bd_sf"/>
</dbReference>
<comment type="caution">
    <text evidence="6">The sequence shown here is derived from an EMBL/GenBank/DDBJ whole genome shotgun (WGS) entry which is preliminary data.</text>
</comment>
<dbReference type="PRINTS" id="PR00039">
    <property type="entry name" value="HTHLYSR"/>
</dbReference>
<evidence type="ECO:0000256" key="3">
    <source>
        <dbReference type="ARBA" id="ARBA00023125"/>
    </source>
</evidence>
<keyword evidence="2" id="KW-0805">Transcription regulation</keyword>
<feature type="domain" description="HTH lysR-type" evidence="5">
    <location>
        <begin position="5"/>
        <end position="62"/>
    </location>
</feature>
<dbReference type="Gene3D" id="3.40.190.10">
    <property type="entry name" value="Periplasmic binding protein-like II"/>
    <property type="match status" value="2"/>
</dbReference>
<dbReference type="PROSITE" id="PS50931">
    <property type="entry name" value="HTH_LYSR"/>
    <property type="match status" value="2"/>
</dbReference>
<evidence type="ECO:0000256" key="1">
    <source>
        <dbReference type="ARBA" id="ARBA00009437"/>
    </source>
</evidence>
<dbReference type="SUPFAM" id="SSF53850">
    <property type="entry name" value="Periplasmic binding protein-like II"/>
    <property type="match status" value="1"/>
</dbReference>
<proteinExistence type="inferred from homology"/>
<dbReference type="Pfam" id="PF03466">
    <property type="entry name" value="LysR_substrate"/>
    <property type="match status" value="1"/>
</dbReference>
<name>A0ABW4S3W4_9RHOB</name>
<dbReference type="PANTHER" id="PTHR30126">
    <property type="entry name" value="HTH-TYPE TRANSCRIPTIONAL REGULATOR"/>
    <property type="match status" value="1"/>
</dbReference>
<dbReference type="RefSeq" id="WP_390259836.1">
    <property type="nucleotide sequence ID" value="NZ_JBHUGH010000003.1"/>
</dbReference>
<sequence length="417" mass="44918">MAFHPNLRHVRLFSLCLSVGSMTEAASRMGVSQPAASQALARLETDLAAPLLERRRGALSATAEGALFARRAERALALVRAGCAALARQRPVPGGATVDAQAPRQETRQETRLEHRLTTPHLRALSAFAEAESFAGAARLLGLSEPAVQRMARHVEALLEVPLFEGPRHALHFSAAGREVARWSALALKELENAADELREARGEFAGLVAVGTLPLARTQIVPDAVSVVAQRHPRARFEILEGEYNRHVADLERGRIDLLVGALRDGPPGRGLVQEPILDFDLAVVARAGHPLDGRAGIGPAEMAAFPWIVARRGTPSRGTFEELAQGFPPDMPARRSVETGSLVAIRGLLTRGDHLALLSAHQVQYEIRSGLLTTLDAALPGNRRPMGITTRRGWMPTALMSEFVAALRQAARDLG</sequence>
<protein>
    <submittedName>
        <fullName evidence="6">LysR substrate-binding domain-containing protein</fullName>
    </submittedName>
</protein>
<dbReference type="InterPro" id="IPR000847">
    <property type="entry name" value="LysR_HTH_N"/>
</dbReference>
<dbReference type="EMBL" id="JBHUGH010000003">
    <property type="protein sequence ID" value="MFD1911509.1"/>
    <property type="molecule type" value="Genomic_DNA"/>
</dbReference>
<dbReference type="InterPro" id="IPR005119">
    <property type="entry name" value="LysR_subst-bd"/>
</dbReference>
<evidence type="ECO:0000313" key="7">
    <source>
        <dbReference type="Proteomes" id="UP001597353"/>
    </source>
</evidence>
<dbReference type="InterPro" id="IPR036390">
    <property type="entry name" value="WH_DNA-bd_sf"/>
</dbReference>
<dbReference type="Proteomes" id="UP001597353">
    <property type="component" value="Unassembled WGS sequence"/>
</dbReference>
<evidence type="ECO:0000313" key="6">
    <source>
        <dbReference type="EMBL" id="MFD1911509.1"/>
    </source>
</evidence>
<reference evidence="7" key="1">
    <citation type="journal article" date="2019" name="Int. J. Syst. Evol. Microbiol.">
        <title>The Global Catalogue of Microorganisms (GCM) 10K type strain sequencing project: providing services to taxonomists for standard genome sequencing and annotation.</title>
        <authorList>
            <consortium name="The Broad Institute Genomics Platform"/>
            <consortium name="The Broad Institute Genome Sequencing Center for Infectious Disease"/>
            <person name="Wu L."/>
            <person name="Ma J."/>
        </authorList>
    </citation>
    <scope>NUCLEOTIDE SEQUENCE [LARGE SCALE GENOMIC DNA]</scope>
    <source>
        <strain evidence="7">CGMCC 4.7242</strain>
    </source>
</reference>
<keyword evidence="4" id="KW-0804">Transcription</keyword>
<keyword evidence="3" id="KW-0238">DNA-binding</keyword>
<comment type="similarity">
    <text evidence="1">Belongs to the LysR transcriptional regulatory family.</text>
</comment>
<dbReference type="Gene3D" id="1.10.10.10">
    <property type="entry name" value="Winged helix-like DNA-binding domain superfamily/Winged helix DNA-binding domain"/>
    <property type="match status" value="2"/>
</dbReference>
<dbReference type="PANTHER" id="PTHR30126:SF98">
    <property type="entry name" value="HTH-TYPE TRANSCRIPTIONAL ACTIVATOR BAUR"/>
    <property type="match status" value="1"/>
</dbReference>
<evidence type="ECO:0000256" key="4">
    <source>
        <dbReference type="ARBA" id="ARBA00023163"/>
    </source>
</evidence>